<gene>
    <name evidence="1" type="ordered locus">TREAZ_3490</name>
</gene>
<dbReference type="RefSeq" id="WP_015712085.1">
    <property type="nucleotide sequence ID" value="NC_015577.1"/>
</dbReference>
<evidence type="ECO:0000313" key="2">
    <source>
        <dbReference type="Proteomes" id="UP000009222"/>
    </source>
</evidence>
<dbReference type="Gene3D" id="3.20.20.210">
    <property type="match status" value="1"/>
</dbReference>
<dbReference type="HOGENOM" id="CLU_060270_0_0_12"/>
<evidence type="ECO:0000313" key="1">
    <source>
        <dbReference type="EMBL" id="AEF83429.1"/>
    </source>
</evidence>
<reference evidence="1" key="1">
    <citation type="submission" date="2009-12" db="EMBL/GenBank/DDBJ databases">
        <authorList>
            <person name="Tetu S.G."/>
            <person name="Matson E."/>
            <person name="Ren Q."/>
            <person name="Seshadri R."/>
            <person name="Elbourne L."/>
            <person name="Hassan K.A."/>
            <person name="Durkin A."/>
            <person name="Radune D."/>
            <person name="Mohamoud Y."/>
            <person name="Shay R."/>
            <person name="Jin S."/>
            <person name="Zhang X."/>
            <person name="Lucey K."/>
            <person name="Ballor N.R."/>
            <person name="Ottesen E."/>
            <person name="Rosenthal R."/>
            <person name="Allen A."/>
            <person name="Leadbetter J.R."/>
            <person name="Paulsen I.T."/>
        </authorList>
    </citation>
    <scope>NUCLEOTIDE SEQUENCE</scope>
    <source>
        <strain evidence="1">ZAS-9</strain>
    </source>
</reference>
<dbReference type="InParanoid" id="F5Y7E2"/>
<dbReference type="AlphaFoldDB" id="F5Y7E2"/>
<dbReference type="EMBL" id="CP001841">
    <property type="protein sequence ID" value="AEF83429.1"/>
    <property type="molecule type" value="Genomic_DNA"/>
</dbReference>
<accession>F5Y7E2</accession>
<dbReference type="eggNOG" id="COG5012">
    <property type="taxonomic scope" value="Bacteria"/>
</dbReference>
<dbReference type="OrthoDB" id="9803687at2"/>
<dbReference type="KEGG" id="taz:TREAZ_3490"/>
<sequence>MQYKPDWEKVQKRYIEYWACENHEGPILSVKAPRDKQIPPPGKQHRTLRERWLDTEYMLESANSSFRNTYFGADSFPCLNPNLGPDLFASLYGMPIEFGEDTSWSVHTLKDWTEYKPFKIDRDSFYYKKIVEMTEAAVEDGKDKYLVGITDIHPGLDGLVALRGPAELCMDALEKPDFLKRGAMDLFEGFKTLYGDLFGITGRYQQGSSNWMGIWYPGSWYVTSCDFICMISGDMFEDLVVEELQAELAYLDASVFHLDGPGALRHLDRLLEIKELKGIQWVYGAGQPSASHWIPVLKKIQEAGKTFQVNAEPEELPVLLESLAPEGAMYIVGAKDEAQARSLEDLIKK</sequence>
<reference evidence="1" key="2">
    <citation type="journal article" date="2011" name="ISME J.">
        <title>RNA-seq reveals cooperative metabolic interactions between two termite-gut spirochete species in co-culture.</title>
        <authorList>
            <person name="Rosenthal A.Z."/>
            <person name="Matson E.G."/>
            <person name="Eldar A."/>
            <person name="Leadbetter J.R."/>
        </authorList>
    </citation>
    <scope>NUCLEOTIDE SEQUENCE [LARGE SCALE GENOMIC DNA]</scope>
    <source>
        <strain evidence="1">ZAS-9</strain>
    </source>
</reference>
<dbReference type="Proteomes" id="UP000009222">
    <property type="component" value="Chromosome"/>
</dbReference>
<name>F5Y7E2_LEAAZ</name>
<keyword evidence="2" id="KW-1185">Reference proteome</keyword>
<dbReference type="InterPro" id="IPR038071">
    <property type="entry name" value="UROD/MetE-like_sf"/>
</dbReference>
<proteinExistence type="predicted"/>
<protein>
    <submittedName>
        <fullName evidence="1">Putative trimethylamine corrinoid protein 2</fullName>
    </submittedName>
</protein>
<organism evidence="1 2">
    <name type="scientific">Leadbettera azotonutricia (strain ATCC BAA-888 / DSM 13862 / ZAS-9)</name>
    <name type="common">Treponema azotonutricium</name>
    <dbReference type="NCBI Taxonomy" id="545695"/>
    <lineage>
        <taxon>Bacteria</taxon>
        <taxon>Pseudomonadati</taxon>
        <taxon>Spirochaetota</taxon>
        <taxon>Spirochaetia</taxon>
        <taxon>Spirochaetales</taxon>
        <taxon>Breznakiellaceae</taxon>
        <taxon>Leadbettera</taxon>
    </lineage>
</organism>
<dbReference type="STRING" id="545695.TREAZ_3490"/>